<sequence>MIEILEKLKSILSIFGMKLDMFPGIPIALIPIYFFVNHFKEEVLIIIRAEELNESAQTVLIMIIILILAITLWKASGFLLDWIYDLLSPQKRNKESDLNRHIKQAREKWAERNPIYKSENVSIYGDTIKLLEESDQKGYNDVKLILAASKFFRILVIPTLGLSIVNFTSNQVSIGIILLMLGILFLMISFSFRAEQSRKLYNWFIMKG</sequence>
<dbReference type="AlphaFoldDB" id="A0A0H4PB01"/>
<feature type="transmembrane region" description="Helical" evidence="1">
    <location>
        <begin position="21"/>
        <end position="39"/>
    </location>
</feature>
<proteinExistence type="predicted"/>
<keyword evidence="3" id="KW-1185">Reference proteome</keyword>
<evidence type="ECO:0000256" key="1">
    <source>
        <dbReference type="SAM" id="Phobius"/>
    </source>
</evidence>
<reference evidence="2 3" key="1">
    <citation type="submission" date="2015-07" db="EMBL/GenBank/DDBJ databases">
        <authorList>
            <person name="Kim K.M."/>
        </authorList>
    </citation>
    <scope>NUCLEOTIDE SEQUENCE [LARGE SCALE GENOMIC DNA]</scope>
    <source>
        <strain evidence="2 3">KCTC 12363</strain>
    </source>
</reference>
<keyword evidence="1" id="KW-1133">Transmembrane helix</keyword>
<feature type="transmembrane region" description="Helical" evidence="1">
    <location>
        <begin position="59"/>
        <end position="84"/>
    </location>
</feature>
<evidence type="ECO:0000313" key="2">
    <source>
        <dbReference type="EMBL" id="AKP51394.1"/>
    </source>
</evidence>
<protein>
    <submittedName>
        <fullName evidence="2">Uncharacterized protein</fullName>
    </submittedName>
</protein>
<name>A0A0H4PB01_9BACT</name>
<accession>A0A0H4PB01</accession>
<dbReference type="EMBL" id="CP012040">
    <property type="protein sequence ID" value="AKP51394.1"/>
    <property type="molecule type" value="Genomic_DNA"/>
</dbReference>
<gene>
    <name evidence="2" type="ORF">CA2015_1967</name>
</gene>
<organism evidence="2 3">
    <name type="scientific">Cyclobacterium amurskyense</name>
    <dbReference type="NCBI Taxonomy" id="320787"/>
    <lineage>
        <taxon>Bacteria</taxon>
        <taxon>Pseudomonadati</taxon>
        <taxon>Bacteroidota</taxon>
        <taxon>Cytophagia</taxon>
        <taxon>Cytophagales</taxon>
        <taxon>Cyclobacteriaceae</taxon>
        <taxon>Cyclobacterium</taxon>
    </lineage>
</organism>
<dbReference type="STRING" id="320787.CA2015_1967"/>
<keyword evidence="1" id="KW-0472">Membrane</keyword>
<dbReference type="KEGG" id="camu:CA2015_1967"/>
<feature type="transmembrane region" description="Helical" evidence="1">
    <location>
        <begin position="144"/>
        <end position="165"/>
    </location>
</feature>
<dbReference type="Proteomes" id="UP000036520">
    <property type="component" value="Chromosome"/>
</dbReference>
<evidence type="ECO:0000313" key="3">
    <source>
        <dbReference type="Proteomes" id="UP000036520"/>
    </source>
</evidence>
<keyword evidence="1" id="KW-0812">Transmembrane</keyword>
<feature type="transmembrane region" description="Helical" evidence="1">
    <location>
        <begin position="171"/>
        <end position="192"/>
    </location>
</feature>
<dbReference type="RefSeq" id="WP_157470406.1">
    <property type="nucleotide sequence ID" value="NZ_CAXBGM010000032.1"/>
</dbReference>